<dbReference type="Proteomes" id="UP000638648">
    <property type="component" value="Unassembled WGS sequence"/>
</dbReference>
<evidence type="ECO:0000313" key="1">
    <source>
        <dbReference type="EMBL" id="MBE1606269.1"/>
    </source>
</evidence>
<keyword evidence="2" id="KW-1185">Reference proteome</keyword>
<proteinExistence type="predicted"/>
<evidence type="ECO:0000313" key="2">
    <source>
        <dbReference type="Proteomes" id="UP000638648"/>
    </source>
</evidence>
<protein>
    <submittedName>
        <fullName evidence="1">Uncharacterized protein</fullName>
    </submittedName>
</protein>
<gene>
    <name evidence="1" type="ORF">HEB94_003117</name>
</gene>
<dbReference type="RefSeq" id="WP_192750428.1">
    <property type="nucleotide sequence ID" value="NZ_BAABJL010000011.1"/>
</dbReference>
<reference evidence="1" key="1">
    <citation type="submission" date="2020-10" db="EMBL/GenBank/DDBJ databases">
        <title>Sequencing the genomes of 1000 actinobacteria strains.</title>
        <authorList>
            <person name="Klenk H.-P."/>
        </authorList>
    </citation>
    <scope>NUCLEOTIDE SEQUENCE</scope>
    <source>
        <strain evidence="1">DSM 45354</strain>
    </source>
</reference>
<dbReference type="AlphaFoldDB" id="A0A927MU73"/>
<name>A0A927MU73_9ACTN</name>
<sequence>MATWWELTIPAAGGLLAGWGGSWLQMRAQLKALKVQNLHALRERREERAWQDSQHERDDWQRRREQRHAAYQAFAVSAREVTAAIWEAHELKRKFEPPNKSDPLDPKVTAAVDRCNRLRIELMDTWIAVRLIGPREVREAAAQWYTVLQFDPIIPHPANYPTYEQGENAFVTAAGEDLRSDWAGRTM</sequence>
<comment type="caution">
    <text evidence="1">The sequence shown here is derived from an EMBL/GenBank/DDBJ whole genome shotgun (WGS) entry which is preliminary data.</text>
</comment>
<accession>A0A927MU73</accession>
<dbReference type="EMBL" id="JADBEM010000001">
    <property type="protein sequence ID" value="MBE1606269.1"/>
    <property type="molecule type" value="Genomic_DNA"/>
</dbReference>
<organism evidence="1 2">
    <name type="scientific">Actinopolymorpha pittospori</name>
    <dbReference type="NCBI Taxonomy" id="648752"/>
    <lineage>
        <taxon>Bacteria</taxon>
        <taxon>Bacillati</taxon>
        <taxon>Actinomycetota</taxon>
        <taxon>Actinomycetes</taxon>
        <taxon>Propionibacteriales</taxon>
        <taxon>Actinopolymorphaceae</taxon>
        <taxon>Actinopolymorpha</taxon>
    </lineage>
</organism>